<comment type="similarity">
    <text evidence="4">Belongs to the cyclin family.</text>
</comment>
<protein>
    <recommendedName>
        <fullName evidence="10">Cyclin N-terminal domain-containing protein</fullName>
    </recommendedName>
</protein>
<proteinExistence type="inferred from homology"/>
<keyword evidence="3" id="KW-0131">Cell cycle</keyword>
<dbReference type="EMBL" id="OZ075111">
    <property type="protein sequence ID" value="CAL4886819.1"/>
    <property type="molecule type" value="Genomic_DNA"/>
</dbReference>
<dbReference type="AlphaFoldDB" id="A0ABC8VA77"/>
<dbReference type="CDD" id="cd20537">
    <property type="entry name" value="CYCLIN_CCNO-like_rpt2"/>
    <property type="match status" value="1"/>
</dbReference>
<dbReference type="SUPFAM" id="SSF47954">
    <property type="entry name" value="Cyclin-like"/>
    <property type="match status" value="2"/>
</dbReference>
<dbReference type="PANTHER" id="PTHR10177">
    <property type="entry name" value="CYCLINS"/>
    <property type="match status" value="1"/>
</dbReference>
<feature type="compositionally biased region" description="Polar residues" evidence="5">
    <location>
        <begin position="179"/>
        <end position="195"/>
    </location>
</feature>
<keyword evidence="2 4" id="KW-0195">Cyclin</keyword>
<dbReference type="SMART" id="SM01332">
    <property type="entry name" value="Cyclin_C"/>
    <property type="match status" value="1"/>
</dbReference>
<reference evidence="8" key="1">
    <citation type="submission" date="2024-10" db="EMBL/GenBank/DDBJ databases">
        <authorList>
            <person name="Ryan C."/>
        </authorList>
    </citation>
    <scope>NUCLEOTIDE SEQUENCE [LARGE SCALE GENOMIC DNA]</scope>
</reference>
<dbReference type="InterPro" id="IPR036915">
    <property type="entry name" value="Cyclin-like_sf"/>
</dbReference>
<gene>
    <name evidence="8" type="ORF">URODEC1_LOCUS1376</name>
</gene>
<evidence type="ECO:0000256" key="2">
    <source>
        <dbReference type="ARBA" id="ARBA00023127"/>
    </source>
</evidence>
<evidence type="ECO:0000313" key="8">
    <source>
        <dbReference type="EMBL" id="CAL4886819.1"/>
    </source>
</evidence>
<keyword evidence="1" id="KW-0132">Cell division</keyword>
<dbReference type="Pfam" id="PF00134">
    <property type="entry name" value="Cyclin_N"/>
    <property type="match status" value="1"/>
</dbReference>
<evidence type="ECO:0000259" key="7">
    <source>
        <dbReference type="SMART" id="SM01332"/>
    </source>
</evidence>
<evidence type="ECO:0000256" key="3">
    <source>
        <dbReference type="ARBA" id="ARBA00023306"/>
    </source>
</evidence>
<feature type="compositionally biased region" description="Acidic residues" evidence="5">
    <location>
        <begin position="203"/>
        <end position="212"/>
    </location>
</feature>
<feature type="domain" description="Cyclin C-terminal" evidence="7">
    <location>
        <begin position="346"/>
        <end position="454"/>
    </location>
</feature>
<dbReference type="InterPro" id="IPR006671">
    <property type="entry name" value="Cyclin_N"/>
</dbReference>
<evidence type="ECO:0000259" key="6">
    <source>
        <dbReference type="SMART" id="SM00385"/>
    </source>
</evidence>
<feature type="domain" description="Cyclin-like" evidence="6">
    <location>
        <begin position="350"/>
        <end position="436"/>
    </location>
</feature>
<keyword evidence="9" id="KW-1185">Reference proteome</keyword>
<evidence type="ECO:0000313" key="9">
    <source>
        <dbReference type="Proteomes" id="UP001497457"/>
    </source>
</evidence>
<evidence type="ECO:0000256" key="5">
    <source>
        <dbReference type="SAM" id="MobiDB-lite"/>
    </source>
</evidence>
<organism evidence="8 9">
    <name type="scientific">Urochloa decumbens</name>
    <dbReference type="NCBI Taxonomy" id="240449"/>
    <lineage>
        <taxon>Eukaryota</taxon>
        <taxon>Viridiplantae</taxon>
        <taxon>Streptophyta</taxon>
        <taxon>Embryophyta</taxon>
        <taxon>Tracheophyta</taxon>
        <taxon>Spermatophyta</taxon>
        <taxon>Magnoliopsida</taxon>
        <taxon>Liliopsida</taxon>
        <taxon>Poales</taxon>
        <taxon>Poaceae</taxon>
        <taxon>PACMAD clade</taxon>
        <taxon>Panicoideae</taxon>
        <taxon>Panicodae</taxon>
        <taxon>Paniceae</taxon>
        <taxon>Melinidinae</taxon>
        <taxon>Urochloa</taxon>
    </lineage>
</organism>
<feature type="domain" description="Cyclin-like" evidence="6">
    <location>
        <begin position="249"/>
        <end position="337"/>
    </location>
</feature>
<dbReference type="Proteomes" id="UP001497457">
    <property type="component" value="Chromosome 1b"/>
</dbReference>
<feature type="compositionally biased region" description="Basic and acidic residues" evidence="5">
    <location>
        <begin position="213"/>
        <end position="223"/>
    </location>
</feature>
<dbReference type="Gene3D" id="1.10.472.10">
    <property type="entry name" value="Cyclin-like"/>
    <property type="match status" value="2"/>
</dbReference>
<dbReference type="InterPro" id="IPR013763">
    <property type="entry name" value="Cyclin-like_dom"/>
</dbReference>
<dbReference type="Pfam" id="PF02984">
    <property type="entry name" value="Cyclin_C"/>
    <property type="match status" value="1"/>
</dbReference>
<dbReference type="InterPro" id="IPR004367">
    <property type="entry name" value="Cyclin_C-dom"/>
</dbReference>
<feature type="region of interest" description="Disordered" evidence="5">
    <location>
        <begin position="157"/>
        <end position="239"/>
    </location>
</feature>
<sequence>MAHRPIAPRSVFPPPGSRAPTALDALTSRQLSRLVPPPGFEPSPSGRAGAMATMHTNPFSFGLDISLPQPAATFGSWFSGGVYDRFSSGAAVHAYEAHGNPFAADPWGDLPLPPPAVFDPFPAWPAADIGLAPANTAADSPRTPVYVNPFTADGGAAAVSTDVPAPWECDDDLHDGNDQPANDDNATRNNSTMPSRPQLCASYDDDDGDDEEAILRAQEENPKTRPSPDYLETTQGGRMGPEARAALVRWMSGLCRRHDIAAGTLHRAVSYADRFLSARALSDGHDTERRLNLLGAAAVLAAAKYDDQAAARRLSAGEIASAGNKEEVAGMERELLAALDYRLGAPTAHTFVEHFTRGSEEGEELRFRAHGFANASLLHYSCLELRPSAVAAAAMTLAMRTLRPSYRWVVTWGRELEKLTGYKREDLERGVDAIRSLVPKDGGNGFEVDKFAVFYADP</sequence>
<evidence type="ECO:0000256" key="1">
    <source>
        <dbReference type="ARBA" id="ARBA00022618"/>
    </source>
</evidence>
<dbReference type="InterPro" id="IPR039361">
    <property type="entry name" value="Cyclin"/>
</dbReference>
<evidence type="ECO:0000256" key="4">
    <source>
        <dbReference type="RuleBase" id="RU000383"/>
    </source>
</evidence>
<feature type="region of interest" description="Disordered" evidence="5">
    <location>
        <begin position="1"/>
        <end position="20"/>
    </location>
</feature>
<accession>A0ABC8VA77</accession>
<name>A0ABC8VA77_9POAL</name>
<dbReference type="GO" id="GO:0051301">
    <property type="term" value="P:cell division"/>
    <property type="evidence" value="ECO:0007669"/>
    <property type="project" value="UniProtKB-KW"/>
</dbReference>
<dbReference type="SMART" id="SM00385">
    <property type="entry name" value="CYCLIN"/>
    <property type="match status" value="2"/>
</dbReference>
<evidence type="ECO:0008006" key="10">
    <source>
        <dbReference type="Google" id="ProtNLM"/>
    </source>
</evidence>